<reference evidence="2" key="1">
    <citation type="submission" date="2022-07" db="EMBL/GenBank/DDBJ databases">
        <title>Marinobacter iranensis a new bacterium isolate from a hipersaline lake in Iran.</title>
        <authorList>
            <person name="Mohammad A.M.A."/>
            <person name="Cristina S.-P."/>
            <person name="Antonio V."/>
        </authorList>
    </citation>
    <scope>NUCLEOTIDE SEQUENCE</scope>
    <source>
        <strain evidence="2">71-i</strain>
    </source>
</reference>
<organism evidence="2 3">
    <name type="scientific">Marinobacter iranensis</name>
    <dbReference type="NCBI Taxonomy" id="2962607"/>
    <lineage>
        <taxon>Bacteria</taxon>
        <taxon>Pseudomonadati</taxon>
        <taxon>Pseudomonadota</taxon>
        <taxon>Gammaproteobacteria</taxon>
        <taxon>Pseudomonadales</taxon>
        <taxon>Marinobacteraceae</taxon>
        <taxon>Marinobacter</taxon>
    </lineage>
</organism>
<dbReference type="RefSeq" id="WP_275710912.1">
    <property type="nucleotide sequence ID" value="NZ_JANCMW010000388.1"/>
</dbReference>
<dbReference type="Proteomes" id="UP001143391">
    <property type="component" value="Unassembled WGS sequence"/>
</dbReference>
<dbReference type="EMBL" id="JANCMW010000388">
    <property type="protein sequence ID" value="MDF0753065.1"/>
    <property type="molecule type" value="Genomic_DNA"/>
</dbReference>
<feature type="non-terminal residue" evidence="2">
    <location>
        <position position="75"/>
    </location>
</feature>
<evidence type="ECO:0000313" key="3">
    <source>
        <dbReference type="Proteomes" id="UP001143391"/>
    </source>
</evidence>
<comment type="caution">
    <text evidence="2">The sequence shown here is derived from an EMBL/GenBank/DDBJ whole genome shotgun (WGS) entry which is preliminary data.</text>
</comment>
<sequence>MQSLDARAVETDAARRTAAVWTGSGAILRVPANGEYTELDTRSGMTKPSIDTEGYIWTVPRDQPEEVVAYGPDGT</sequence>
<evidence type="ECO:0000259" key="1">
    <source>
        <dbReference type="Pfam" id="PF10647"/>
    </source>
</evidence>
<evidence type="ECO:0000313" key="2">
    <source>
        <dbReference type="EMBL" id="MDF0753065.1"/>
    </source>
</evidence>
<keyword evidence="3" id="KW-1185">Reference proteome</keyword>
<name>A0ABT5YH82_9GAMM</name>
<feature type="domain" description="Lipoprotein LpqB C-terminal" evidence="1">
    <location>
        <begin position="6"/>
        <end position="65"/>
    </location>
</feature>
<protein>
    <submittedName>
        <fullName evidence="2">LpqB family beta-propeller domain-containing protein</fullName>
    </submittedName>
</protein>
<proteinExistence type="predicted"/>
<gene>
    <name evidence="2" type="ORF">NLU14_22820</name>
</gene>
<accession>A0ABT5YH82</accession>
<dbReference type="Pfam" id="PF10647">
    <property type="entry name" value="Gmad1"/>
    <property type="match status" value="1"/>
</dbReference>
<dbReference type="InterPro" id="IPR018910">
    <property type="entry name" value="LpqB_C"/>
</dbReference>